<dbReference type="PANTHER" id="PTHR30344:SF1">
    <property type="entry name" value="6-PHOSPHOGLUCONOLACTONASE"/>
    <property type="match status" value="1"/>
</dbReference>
<dbReference type="SUPFAM" id="SSF51004">
    <property type="entry name" value="C-terminal (heme d1) domain of cytochrome cd1-nitrite reductase"/>
    <property type="match status" value="1"/>
</dbReference>
<dbReference type="Pfam" id="PF10282">
    <property type="entry name" value="Lactonase"/>
    <property type="match status" value="1"/>
</dbReference>
<protein>
    <submittedName>
        <fullName evidence="2">3-carboxy-cis,cis-mucoante lactonizing enzyme</fullName>
    </submittedName>
</protein>
<dbReference type="PANTHER" id="PTHR30344">
    <property type="entry name" value="6-PHOSPHOGLUCONOLACTONASE-RELATED"/>
    <property type="match status" value="1"/>
</dbReference>
<evidence type="ECO:0000313" key="2">
    <source>
        <dbReference type="EMBL" id="KAK7030687.1"/>
    </source>
</evidence>
<sequence>MAKRILVASYTHSVQALSFDGSTLTALAPVEVGFHPSWIEFHPSDPSLVFAALEQTEGKVVAIKYDEHGNGTVVAETTSGGADPCQCSLEVTENRLFVANYSSGNISIIPITSTGTPPYFLPGAVVTQLYGSGPHPDRQQSSHAHHVALHTRLGELLVADLGADRVFRFTEENDAWILQAQVRFDPGSGPRHTAIHDGALYTLLELSSEIAKHTFPGLPAEPKLIAKRSTMVNPPAAPHDMLAAELLIPEPNASFPTPYAYVSNRNNPSEQGDTISIFRIEGDALDLVAEIPTGLKHLRGMVFGGPDNRLLVAGGANGGGVKVFERIEGGKALNELAANSSVEAPTGFLWV</sequence>
<dbReference type="Gene3D" id="2.130.10.10">
    <property type="entry name" value="YVTN repeat-like/Quinoprotein amine dehydrogenase"/>
    <property type="match status" value="1"/>
</dbReference>
<dbReference type="InterPro" id="IPR050282">
    <property type="entry name" value="Cycloisomerase_2"/>
</dbReference>
<reference evidence="2 3" key="1">
    <citation type="journal article" date="2024" name="J Genomics">
        <title>Draft genome sequencing and assembly of Favolaschia claudopus CIRM-BRFM 2984 isolated from oak limbs.</title>
        <authorList>
            <person name="Navarro D."/>
            <person name="Drula E."/>
            <person name="Chaduli D."/>
            <person name="Cazenave R."/>
            <person name="Ahrendt S."/>
            <person name="Wang J."/>
            <person name="Lipzen A."/>
            <person name="Daum C."/>
            <person name="Barry K."/>
            <person name="Grigoriev I.V."/>
            <person name="Favel A."/>
            <person name="Rosso M.N."/>
            <person name="Martin F."/>
        </authorList>
    </citation>
    <scope>NUCLEOTIDE SEQUENCE [LARGE SCALE GENOMIC DNA]</scope>
    <source>
        <strain evidence="2 3">CIRM-BRFM 2984</strain>
    </source>
</reference>
<evidence type="ECO:0000256" key="1">
    <source>
        <dbReference type="ARBA" id="ARBA00005564"/>
    </source>
</evidence>
<accession>A0AAW0BVM4</accession>
<organism evidence="2 3">
    <name type="scientific">Favolaschia claudopus</name>
    <dbReference type="NCBI Taxonomy" id="2862362"/>
    <lineage>
        <taxon>Eukaryota</taxon>
        <taxon>Fungi</taxon>
        <taxon>Dikarya</taxon>
        <taxon>Basidiomycota</taxon>
        <taxon>Agaricomycotina</taxon>
        <taxon>Agaricomycetes</taxon>
        <taxon>Agaricomycetidae</taxon>
        <taxon>Agaricales</taxon>
        <taxon>Marasmiineae</taxon>
        <taxon>Mycenaceae</taxon>
        <taxon>Favolaschia</taxon>
    </lineage>
</organism>
<dbReference type="AlphaFoldDB" id="A0AAW0BVM4"/>
<keyword evidence="3" id="KW-1185">Reference proteome</keyword>
<comment type="caution">
    <text evidence="2">The sequence shown here is derived from an EMBL/GenBank/DDBJ whole genome shotgun (WGS) entry which is preliminary data.</text>
</comment>
<evidence type="ECO:0000313" key="3">
    <source>
        <dbReference type="Proteomes" id="UP001362999"/>
    </source>
</evidence>
<gene>
    <name evidence="2" type="ORF">R3P38DRAFT_2523196</name>
</gene>
<dbReference type="InterPro" id="IPR019405">
    <property type="entry name" value="Lactonase_7-beta_prop"/>
</dbReference>
<dbReference type="GO" id="GO:0017057">
    <property type="term" value="F:6-phosphogluconolactonase activity"/>
    <property type="evidence" value="ECO:0007669"/>
    <property type="project" value="TreeGrafter"/>
</dbReference>
<dbReference type="InterPro" id="IPR015943">
    <property type="entry name" value="WD40/YVTN_repeat-like_dom_sf"/>
</dbReference>
<name>A0AAW0BVM4_9AGAR</name>
<proteinExistence type="inferred from homology"/>
<dbReference type="Proteomes" id="UP001362999">
    <property type="component" value="Unassembled WGS sequence"/>
</dbReference>
<dbReference type="EMBL" id="JAWWNJ010000025">
    <property type="protein sequence ID" value="KAK7030687.1"/>
    <property type="molecule type" value="Genomic_DNA"/>
</dbReference>
<comment type="similarity">
    <text evidence="1">Belongs to the cycloisomerase 2 family.</text>
</comment>
<dbReference type="InterPro" id="IPR011048">
    <property type="entry name" value="Haem_d1_sf"/>
</dbReference>